<evidence type="ECO:0000256" key="1">
    <source>
        <dbReference type="SAM" id="MobiDB-lite"/>
    </source>
</evidence>
<feature type="region of interest" description="Disordered" evidence="1">
    <location>
        <begin position="1"/>
        <end position="84"/>
    </location>
</feature>
<reference evidence="3" key="1">
    <citation type="submission" date="2013-06" db="EMBL/GenBank/DDBJ databases">
        <authorList>
            <person name="Zhao Q."/>
        </authorList>
    </citation>
    <scope>NUCLEOTIDE SEQUENCE</scope>
    <source>
        <strain evidence="3">cv. W1943</strain>
    </source>
</reference>
<sequence>MDSKGDAAPKGPRGFVAHSNRTPLMHENGSDPGGWSPSTFPPRQAGRGVGRDTEKSQATDDWRLAPATGRGERGKFFRKQVGKR</sequence>
<dbReference type="AlphaFoldDB" id="A0A0E0PR08"/>
<dbReference type="HOGENOM" id="CLU_2577953_0_0_1"/>
<reference evidence="2" key="2">
    <citation type="submission" date="2015-06" db="UniProtKB">
        <authorList>
            <consortium name="EnsemblPlants"/>
        </authorList>
    </citation>
    <scope>IDENTIFICATION</scope>
</reference>
<dbReference type="Proteomes" id="UP000008022">
    <property type="component" value="Unassembled WGS sequence"/>
</dbReference>
<protein>
    <submittedName>
        <fullName evidence="2">Uncharacterized protein</fullName>
    </submittedName>
</protein>
<evidence type="ECO:0000313" key="2">
    <source>
        <dbReference type="EnsemblPlants" id="ORUFI05G27090.1"/>
    </source>
</evidence>
<accession>A0A0E0PR08</accession>
<organism evidence="2 3">
    <name type="scientific">Oryza rufipogon</name>
    <name type="common">Brownbeard rice</name>
    <name type="synonym">Asian wild rice</name>
    <dbReference type="NCBI Taxonomy" id="4529"/>
    <lineage>
        <taxon>Eukaryota</taxon>
        <taxon>Viridiplantae</taxon>
        <taxon>Streptophyta</taxon>
        <taxon>Embryophyta</taxon>
        <taxon>Tracheophyta</taxon>
        <taxon>Spermatophyta</taxon>
        <taxon>Magnoliopsida</taxon>
        <taxon>Liliopsida</taxon>
        <taxon>Poales</taxon>
        <taxon>Poaceae</taxon>
        <taxon>BOP clade</taxon>
        <taxon>Oryzoideae</taxon>
        <taxon>Oryzeae</taxon>
        <taxon>Oryzinae</taxon>
        <taxon>Oryza</taxon>
    </lineage>
</organism>
<evidence type="ECO:0000313" key="3">
    <source>
        <dbReference type="Proteomes" id="UP000008022"/>
    </source>
</evidence>
<dbReference type="Gramene" id="ORUFI05G27090.1">
    <property type="protein sequence ID" value="ORUFI05G27090.1"/>
    <property type="gene ID" value="ORUFI05G27090"/>
</dbReference>
<proteinExistence type="predicted"/>
<keyword evidence="3" id="KW-1185">Reference proteome</keyword>
<feature type="compositionally biased region" description="Basic and acidic residues" evidence="1">
    <location>
        <begin position="49"/>
        <end position="63"/>
    </location>
</feature>
<dbReference type="EnsemblPlants" id="ORUFI05G27090.1">
    <property type="protein sequence ID" value="ORUFI05G27090.1"/>
    <property type="gene ID" value="ORUFI05G27090"/>
</dbReference>
<name>A0A0E0PR08_ORYRU</name>